<dbReference type="AlphaFoldDB" id="A0A7H1Q9R3"/>
<evidence type="ECO:0000256" key="1">
    <source>
        <dbReference type="SAM" id="MobiDB-lite"/>
    </source>
</evidence>
<dbReference type="Proteomes" id="UP000516422">
    <property type="component" value="Chromosome"/>
</dbReference>
<feature type="region of interest" description="Disordered" evidence="1">
    <location>
        <begin position="176"/>
        <end position="232"/>
    </location>
</feature>
<sequence length="279" mass="28952">MRSVRSHRPPGETSFNSGWTCQFPLRGSLARAAQPQPVPAAPDTGIPRGGCAESGSALPVSLPGAATTSIRRGRPAASLPRAGQRSRDWSSPASSTTPGRSPAGGWTGEKPSRGKGERELGVPVVAPGVRGHPHHPCGLAVPGEAQIAPVITEPRVLRGVRPGEVAAARRELPYRTRRQRAVARGAQQPPVLHVRRLQPPPRTKPSTNAASPSPRTAIGTRGPSGPPVMSGHLVGQGAAAPVRCQWTWAVVRSASAVGAVPPRWAGSHQESSGPFGRPG</sequence>
<protein>
    <submittedName>
        <fullName evidence="2">Uncharacterized protein</fullName>
    </submittedName>
</protein>
<accession>A0A7H1Q9R3</accession>
<feature type="region of interest" description="Disordered" evidence="1">
    <location>
        <begin position="1"/>
        <end position="118"/>
    </location>
</feature>
<feature type="compositionally biased region" description="Polar residues" evidence="1">
    <location>
        <begin position="204"/>
        <end position="214"/>
    </location>
</feature>
<organism evidence="2 3">
    <name type="scientific">Streptomyces griseofuscus</name>
    <dbReference type="NCBI Taxonomy" id="146922"/>
    <lineage>
        <taxon>Bacteria</taxon>
        <taxon>Bacillati</taxon>
        <taxon>Actinomycetota</taxon>
        <taxon>Actinomycetes</taxon>
        <taxon>Kitasatosporales</taxon>
        <taxon>Streptomycetaceae</taxon>
        <taxon>Streptomyces</taxon>
    </lineage>
</organism>
<proteinExistence type="predicted"/>
<dbReference type="KEGG" id="sgf:HEP81_06809"/>
<evidence type="ECO:0000313" key="2">
    <source>
        <dbReference type="EMBL" id="QNT97043.1"/>
    </source>
</evidence>
<dbReference type="EMBL" id="CP051006">
    <property type="protein sequence ID" value="QNT97043.1"/>
    <property type="molecule type" value="Genomic_DNA"/>
</dbReference>
<feature type="region of interest" description="Disordered" evidence="1">
    <location>
        <begin position="258"/>
        <end position="279"/>
    </location>
</feature>
<evidence type="ECO:0000313" key="3">
    <source>
        <dbReference type="Proteomes" id="UP000516422"/>
    </source>
</evidence>
<reference evidence="2 3" key="1">
    <citation type="submission" date="2020-04" db="EMBL/GenBank/DDBJ databases">
        <title>Characterization and engineering of Streptomyces griseofuscus DSM40191 as a potential heterologous host for expression of BGCs.</title>
        <authorList>
            <person name="Gren T."/>
            <person name="Whitford C.M."/>
            <person name="Mohite O.S."/>
            <person name="Joergensen T.S."/>
            <person name="Nielsen J.B."/>
            <person name="Lee S.Y."/>
            <person name="Weber T."/>
        </authorList>
    </citation>
    <scope>NUCLEOTIDE SEQUENCE [LARGE SCALE GENOMIC DNA]</scope>
    <source>
        <strain evidence="2 3">DSM 40191</strain>
    </source>
</reference>
<name>A0A7H1Q9R3_9ACTN</name>
<gene>
    <name evidence="2" type="ORF">HEP81_06809</name>
</gene>
<feature type="compositionally biased region" description="Polar residues" evidence="1">
    <location>
        <begin position="89"/>
        <end position="99"/>
    </location>
</feature>